<feature type="transmembrane region" description="Helical" evidence="1">
    <location>
        <begin position="20"/>
        <end position="37"/>
    </location>
</feature>
<dbReference type="EMBL" id="CZBE01000008">
    <property type="protein sequence ID" value="CUP61607.1"/>
    <property type="molecule type" value="Genomic_DNA"/>
</dbReference>
<keyword evidence="1" id="KW-0812">Transmembrane</keyword>
<keyword evidence="1" id="KW-1133">Transmembrane helix</keyword>
<keyword evidence="1" id="KW-0472">Membrane</keyword>
<protein>
    <submittedName>
        <fullName evidence="2">Uncharacterized protein</fullName>
    </submittedName>
</protein>
<sequence length="285" mass="32102">MVSHFPDDKGHFLQPGQLTTMMAAMACHNFITLAILFRAGKTGNHYAVCLDGRYRFLHFGVVPHLKRVGAECVERMHFGKLQIDQLSFLHRTGRNGWLRRSLFRGRSRIFGWGLFGFRGSFNLRRLFPTSGQFVSLSRRGLAGGRLIRLGWAALAGLRRLLVSRLRFFLFWGTAPTGLFRFIIPSGGRFLLRFLLQLFCRLLFFYLGPGCLPLFIHQLIDFVKGHHHITGLGLGRPLLLGCGSGGLFGSRSLEAVNRNRSGSLRELLLTGACVQFFICHSLSSFS</sequence>
<proteinExistence type="predicted"/>
<evidence type="ECO:0000313" key="3">
    <source>
        <dbReference type="Proteomes" id="UP000095765"/>
    </source>
</evidence>
<evidence type="ECO:0000313" key="2">
    <source>
        <dbReference type="EMBL" id="CUP61607.1"/>
    </source>
</evidence>
<reference evidence="2 3" key="1">
    <citation type="submission" date="2015-09" db="EMBL/GenBank/DDBJ databases">
        <authorList>
            <consortium name="Pathogen Informatics"/>
        </authorList>
    </citation>
    <scope>NUCLEOTIDE SEQUENCE [LARGE SCALE GENOMIC DNA]</scope>
    <source>
        <strain evidence="2 3">2789STDY5834939</strain>
    </source>
</reference>
<accession>A0A174PR50</accession>
<evidence type="ECO:0000256" key="1">
    <source>
        <dbReference type="SAM" id="Phobius"/>
    </source>
</evidence>
<dbReference type="AlphaFoldDB" id="A0A174PR50"/>
<feature type="transmembrane region" description="Helical" evidence="1">
    <location>
        <begin position="189"/>
        <end position="215"/>
    </location>
</feature>
<feature type="transmembrane region" description="Helical" evidence="1">
    <location>
        <begin position="165"/>
        <end position="183"/>
    </location>
</feature>
<gene>
    <name evidence="2" type="ORF">ERS852551_01357</name>
</gene>
<organism evidence="2 3">
    <name type="scientific">Anaerotruncus colihominis</name>
    <dbReference type="NCBI Taxonomy" id="169435"/>
    <lineage>
        <taxon>Bacteria</taxon>
        <taxon>Bacillati</taxon>
        <taxon>Bacillota</taxon>
        <taxon>Clostridia</taxon>
        <taxon>Eubacteriales</taxon>
        <taxon>Oscillospiraceae</taxon>
        <taxon>Anaerotruncus</taxon>
    </lineage>
</organism>
<dbReference type="Proteomes" id="UP000095765">
    <property type="component" value="Unassembled WGS sequence"/>
</dbReference>
<name>A0A174PR50_9FIRM</name>